<evidence type="ECO:0000256" key="11">
    <source>
        <dbReference type="PROSITE-ProRule" id="PRU10111"/>
    </source>
</evidence>
<feature type="active site" evidence="10 12">
    <location>
        <position position="548"/>
    </location>
</feature>
<evidence type="ECO:0000256" key="12">
    <source>
        <dbReference type="PROSITE-ProRule" id="PRU10112"/>
    </source>
</evidence>
<dbReference type="Proteomes" id="UP000594905">
    <property type="component" value="Chromosome"/>
</dbReference>
<keyword evidence="7 10" id="KW-0456">Lyase</keyword>
<evidence type="ECO:0000256" key="8">
    <source>
        <dbReference type="ARBA" id="ARBA00023300"/>
    </source>
</evidence>
<dbReference type="InterPro" id="IPR021135">
    <property type="entry name" value="PEP_COase"/>
</dbReference>
<gene>
    <name evidence="10 15" type="primary">ppc</name>
    <name evidence="14" type="ORF">I6G51_04405</name>
    <name evidence="15" type="ORF">NCTC10288_02023</name>
</gene>
<accession>A0A2X4UDV1</accession>
<dbReference type="GO" id="GO:0000287">
    <property type="term" value="F:magnesium ion binding"/>
    <property type="evidence" value="ECO:0007669"/>
    <property type="project" value="UniProtKB-UniRule"/>
</dbReference>
<evidence type="ECO:0000256" key="5">
    <source>
        <dbReference type="ARBA" id="ARBA00022419"/>
    </source>
</evidence>
<dbReference type="GO" id="GO:0006099">
    <property type="term" value="P:tricarboxylic acid cycle"/>
    <property type="evidence" value="ECO:0007669"/>
    <property type="project" value="InterPro"/>
</dbReference>
<dbReference type="AlphaFoldDB" id="A0A2X4UDV1"/>
<evidence type="ECO:0000313" key="15">
    <source>
        <dbReference type="EMBL" id="SQI00705.1"/>
    </source>
</evidence>
<dbReference type="InterPro" id="IPR015813">
    <property type="entry name" value="Pyrv/PenolPyrv_kinase-like_dom"/>
</dbReference>
<dbReference type="EMBL" id="LS483460">
    <property type="protein sequence ID" value="SQI00705.1"/>
    <property type="molecule type" value="Genomic_DNA"/>
</dbReference>
<feature type="active site" evidence="10 11">
    <location>
        <position position="132"/>
    </location>
</feature>
<dbReference type="PRINTS" id="PR00150">
    <property type="entry name" value="PEPCARBXLASE"/>
</dbReference>
<proteinExistence type="inferred from homology"/>
<dbReference type="EMBL" id="CP065689">
    <property type="protein sequence ID" value="QPS60444.1"/>
    <property type="molecule type" value="Genomic_DNA"/>
</dbReference>
<evidence type="ECO:0000256" key="2">
    <source>
        <dbReference type="ARBA" id="ARBA00003670"/>
    </source>
</evidence>
<comment type="cofactor">
    <cofactor evidence="1 10">
        <name>Mg(2+)</name>
        <dbReference type="ChEBI" id="CHEBI:18420"/>
    </cofactor>
</comment>
<evidence type="ECO:0000256" key="9">
    <source>
        <dbReference type="ARBA" id="ARBA00048995"/>
    </source>
</evidence>
<evidence type="ECO:0000256" key="13">
    <source>
        <dbReference type="SAM" id="MobiDB-lite"/>
    </source>
</evidence>
<comment type="subunit">
    <text evidence="10">Homotetramer.</text>
</comment>
<comment type="function">
    <text evidence="2 10">Forms oxaloacetate, a four-carbon dicarboxylic acid source for the tricarboxylic acid cycle.</text>
</comment>
<dbReference type="KEGG" id="cmin:NCTC10288_02023"/>
<comment type="catalytic activity">
    <reaction evidence="9 10">
        <text>oxaloacetate + phosphate = phosphoenolpyruvate + hydrogencarbonate</text>
        <dbReference type="Rhea" id="RHEA:28370"/>
        <dbReference type="ChEBI" id="CHEBI:16452"/>
        <dbReference type="ChEBI" id="CHEBI:17544"/>
        <dbReference type="ChEBI" id="CHEBI:43474"/>
        <dbReference type="ChEBI" id="CHEBI:58702"/>
        <dbReference type="EC" id="4.1.1.31"/>
    </reaction>
</comment>
<dbReference type="STRING" id="38301.NX84_03735"/>
<dbReference type="OrthoDB" id="9768133at2"/>
<dbReference type="NCBIfam" id="NF000584">
    <property type="entry name" value="PRK00009.1"/>
    <property type="match status" value="1"/>
</dbReference>
<evidence type="ECO:0000313" key="14">
    <source>
        <dbReference type="EMBL" id="QPS60444.1"/>
    </source>
</evidence>
<dbReference type="GO" id="GO:0015977">
    <property type="term" value="P:carbon fixation"/>
    <property type="evidence" value="ECO:0007669"/>
    <property type="project" value="UniProtKB-UniRule"/>
</dbReference>
<dbReference type="GeneID" id="70783897"/>
<dbReference type="GO" id="GO:0006107">
    <property type="term" value="P:oxaloacetate metabolic process"/>
    <property type="evidence" value="ECO:0007669"/>
    <property type="project" value="UniProtKB-UniRule"/>
</dbReference>
<keyword evidence="15" id="KW-0670">Pyruvate</keyword>
<evidence type="ECO:0000256" key="1">
    <source>
        <dbReference type="ARBA" id="ARBA00001946"/>
    </source>
</evidence>
<reference evidence="14 17" key="2">
    <citation type="submission" date="2020-12" db="EMBL/GenBank/DDBJ databases">
        <title>FDA dAtabase for Regulatory Grade micrObial Sequences (FDA-ARGOS): Supporting development and validation of Infectious Disease Dx tests.</title>
        <authorList>
            <person name="Sproer C."/>
            <person name="Gronow S."/>
            <person name="Severitt S."/>
            <person name="Schroder I."/>
            <person name="Tallon L."/>
            <person name="Sadzewicz L."/>
            <person name="Zhao X."/>
            <person name="Boylan J."/>
            <person name="Ott S."/>
            <person name="Bowen H."/>
            <person name="Vavikolanu K."/>
            <person name="Mehta A."/>
            <person name="Aluvathingal J."/>
            <person name="Nadendla S."/>
            <person name="Lowell S."/>
            <person name="Myers T."/>
            <person name="Yan Y."/>
            <person name="Sichtig H."/>
        </authorList>
    </citation>
    <scope>NUCLEOTIDE SEQUENCE [LARGE SCALE GENOMIC DNA]</scope>
    <source>
        <strain evidence="14 17">FDAARGOS_894</strain>
    </source>
</reference>
<dbReference type="Proteomes" id="UP000249264">
    <property type="component" value="Chromosome 1"/>
</dbReference>
<feature type="region of interest" description="Disordered" evidence="13">
    <location>
        <begin position="752"/>
        <end position="776"/>
    </location>
</feature>
<keyword evidence="17" id="KW-1185">Reference proteome</keyword>
<dbReference type="Gene3D" id="1.20.1440.90">
    <property type="entry name" value="Phosphoenolpyruvate/pyruvate domain"/>
    <property type="match status" value="1"/>
</dbReference>
<evidence type="ECO:0000256" key="3">
    <source>
        <dbReference type="ARBA" id="ARBA00008346"/>
    </source>
</evidence>
<keyword evidence="8 10" id="KW-0120">Carbon dioxide fixation</keyword>
<dbReference type="InterPro" id="IPR033129">
    <property type="entry name" value="PEPCASE_His_AS"/>
</dbReference>
<dbReference type="PANTHER" id="PTHR30523:SF6">
    <property type="entry name" value="PHOSPHOENOLPYRUVATE CARBOXYLASE"/>
    <property type="match status" value="1"/>
</dbReference>
<dbReference type="PROSITE" id="PS00393">
    <property type="entry name" value="PEPCASE_2"/>
    <property type="match status" value="1"/>
</dbReference>
<dbReference type="GO" id="GO:0005829">
    <property type="term" value="C:cytosol"/>
    <property type="evidence" value="ECO:0007669"/>
    <property type="project" value="TreeGrafter"/>
</dbReference>
<evidence type="ECO:0000313" key="16">
    <source>
        <dbReference type="Proteomes" id="UP000249264"/>
    </source>
</evidence>
<evidence type="ECO:0000256" key="7">
    <source>
        <dbReference type="ARBA" id="ARBA00023239"/>
    </source>
</evidence>
<dbReference type="Pfam" id="PF00311">
    <property type="entry name" value="PEPcase"/>
    <property type="match status" value="2"/>
</dbReference>
<dbReference type="PROSITE" id="PS00781">
    <property type="entry name" value="PEPCASE_1"/>
    <property type="match status" value="1"/>
</dbReference>
<protein>
    <recommendedName>
        <fullName evidence="5 10">Phosphoenolpyruvate carboxylase</fullName>
        <shortName evidence="10">PEPC</shortName>
        <shortName evidence="10">PEPCase</shortName>
        <ecNumber evidence="4 10">4.1.1.31</ecNumber>
    </recommendedName>
</protein>
<dbReference type="PANTHER" id="PTHR30523">
    <property type="entry name" value="PHOSPHOENOLPYRUVATE CARBOXYLASE"/>
    <property type="match status" value="1"/>
</dbReference>
<comment type="similarity">
    <text evidence="3 10">Belongs to the PEPCase type 1 family.</text>
</comment>
<evidence type="ECO:0000313" key="17">
    <source>
        <dbReference type="Proteomes" id="UP000594905"/>
    </source>
</evidence>
<dbReference type="HAMAP" id="MF_00595">
    <property type="entry name" value="PEPcase_type1"/>
    <property type="match status" value="1"/>
</dbReference>
<keyword evidence="6 10" id="KW-0460">Magnesium</keyword>
<dbReference type="InterPro" id="IPR018129">
    <property type="entry name" value="PEP_COase_Lys_AS"/>
</dbReference>
<reference evidence="15 16" key="1">
    <citation type="submission" date="2018-06" db="EMBL/GenBank/DDBJ databases">
        <authorList>
            <consortium name="Pathogen Informatics"/>
            <person name="Doyle S."/>
        </authorList>
    </citation>
    <scope>NUCLEOTIDE SEQUENCE [LARGE SCALE GENOMIC DNA]</scope>
    <source>
        <strain evidence="15 16">NCTC10288</strain>
    </source>
</reference>
<evidence type="ECO:0000256" key="6">
    <source>
        <dbReference type="ARBA" id="ARBA00022842"/>
    </source>
</evidence>
<dbReference type="EC" id="4.1.1.31" evidence="4 10"/>
<evidence type="ECO:0000256" key="10">
    <source>
        <dbReference type="HAMAP-Rule" id="MF_00595"/>
    </source>
</evidence>
<dbReference type="RefSeq" id="WP_039673919.1">
    <property type="nucleotide sequence ID" value="NZ_CP065689.1"/>
</dbReference>
<dbReference type="GO" id="GO:0008964">
    <property type="term" value="F:phosphoenolpyruvate carboxylase activity"/>
    <property type="evidence" value="ECO:0007669"/>
    <property type="project" value="UniProtKB-UniRule"/>
</dbReference>
<sequence>MSTPAPEQVREDIRLLGRVLGRVIAQQEGEDVFDLVESTRRMAFDVAHGDAKPEDLVAIFRDLDITKVNLVARAFSYFALIANLAEDLEDESVDAPVSLRKTFAKLKAEGVAPADASSIIRGAHVAPVLTAHPTETRRRTVFDTQTRIKDLLKESHRGGDMAAIEKEMYLRMTLLWQTALIRIARPTLEDEVDVGLRYYKLSLLDQVPALNRAIRHAMRETFGQQLPDSPVVRPGSWIGGDHDGNPYVTEHTLTYATRKAAKTVLRYYEEQLAELERELSLSDRYSSSSKELGALADAANNTEESRVDEPYRRAIYGIRHRVKATLQEVKGEMRGTSASAYASPEELKRDLDVIDRSLRQFNDDIIADDRLARLRSAVTTFGFHLYSLDMRQNSESFENLLTEIFAEASIVEEYRALGEEEKIELLVKELQTNRPLLFSVAEFSEDTAKELGIFRAAARAVRDLGPESVSHCIISMTGTVSDILEPMVLLKEVGLKQVDVVPLFETIEDLKAGAGILEKLWAVPVYREHLRSRGDIQEVMLGYSDSNKDGGYLQANWALYDAELELVELCQRFGIGLRLAHGRGGAVGRGGGPTYDAILAQPKGAVSGSVRITEQGEVISAKYGAPETARRHLEAFVSGALEASLLDTEPIADPERAYDIMRELASLSGAAYRQLVDDPGFISYFTQSTPLHEIGELNLGSRPTSRKQTTAISDLRAIPWVLSWSQSRTNIPGWFGVGSAVTLWVAQGAGTAGSSADTSPGGEVKSSEVKSGEVKSGEEARWEELRELYRTWPFFRSVFSNMAQVMAKAEMQLARLYANLVDDKATAERIFALISEEFERTREVYLKVTGNADLVSENQRQARSLKRRYPYLLPLNAVQLELLRRYRQGDDQFLVSKTIQVTMNGLATALRNAG</sequence>
<feature type="compositionally biased region" description="Basic and acidic residues" evidence="13">
    <location>
        <begin position="765"/>
        <end position="776"/>
    </location>
</feature>
<evidence type="ECO:0000256" key="4">
    <source>
        <dbReference type="ARBA" id="ARBA00012305"/>
    </source>
</evidence>
<name>A0A2X4UDV1_9CORY</name>
<dbReference type="InterPro" id="IPR022805">
    <property type="entry name" value="PEP_COase_bac/pln-type"/>
</dbReference>
<dbReference type="SUPFAM" id="SSF51621">
    <property type="entry name" value="Phosphoenolpyruvate/pyruvate domain"/>
    <property type="match status" value="1"/>
</dbReference>
<organism evidence="15 16">
    <name type="scientific">Corynebacterium minutissimum</name>
    <dbReference type="NCBI Taxonomy" id="38301"/>
    <lineage>
        <taxon>Bacteria</taxon>
        <taxon>Bacillati</taxon>
        <taxon>Actinomycetota</taxon>
        <taxon>Actinomycetes</taxon>
        <taxon>Mycobacteriales</taxon>
        <taxon>Corynebacteriaceae</taxon>
        <taxon>Corynebacterium</taxon>
    </lineage>
</organism>